<keyword evidence="2" id="KW-0378">Hydrolase</keyword>
<keyword evidence="7" id="KW-1185">Reference proteome</keyword>
<reference evidence="6" key="1">
    <citation type="submission" date="2021-03" db="EMBL/GenBank/DDBJ databases">
        <authorList>
            <person name="Kim M.K."/>
        </authorList>
    </citation>
    <scope>NUCLEOTIDE SEQUENCE</scope>
    <source>
        <strain evidence="6">BT186</strain>
    </source>
</reference>
<keyword evidence="4" id="KW-0812">Transmembrane</keyword>
<name>A0A939ESV9_9BACT</name>
<keyword evidence="4" id="KW-1133">Transmembrane helix</keyword>
<dbReference type="AlphaFoldDB" id="A0A939ESV9"/>
<gene>
    <name evidence="6" type="ORF">J0X19_00020</name>
</gene>
<dbReference type="CDD" id="cd06127">
    <property type="entry name" value="DEDDh"/>
    <property type="match status" value="1"/>
</dbReference>
<evidence type="ECO:0000256" key="3">
    <source>
        <dbReference type="ARBA" id="ARBA00022839"/>
    </source>
</evidence>
<dbReference type="InterPro" id="IPR012337">
    <property type="entry name" value="RNaseH-like_sf"/>
</dbReference>
<keyword evidence="3 6" id="KW-0269">Exonuclease</keyword>
<evidence type="ECO:0000259" key="5">
    <source>
        <dbReference type="SMART" id="SM00479"/>
    </source>
</evidence>
<dbReference type="Pfam" id="PF00929">
    <property type="entry name" value="RNase_T"/>
    <property type="match status" value="1"/>
</dbReference>
<dbReference type="RefSeq" id="WP_206979835.1">
    <property type="nucleotide sequence ID" value="NZ_JAFLQZ010000001.1"/>
</dbReference>
<feature type="transmembrane region" description="Helical" evidence="4">
    <location>
        <begin position="216"/>
        <end position="236"/>
    </location>
</feature>
<organism evidence="6 7">
    <name type="scientific">Hymenobacter telluris</name>
    <dbReference type="NCBI Taxonomy" id="2816474"/>
    <lineage>
        <taxon>Bacteria</taxon>
        <taxon>Pseudomonadati</taxon>
        <taxon>Bacteroidota</taxon>
        <taxon>Cytophagia</taxon>
        <taxon>Cytophagales</taxon>
        <taxon>Hymenobacteraceae</taxon>
        <taxon>Hymenobacter</taxon>
    </lineage>
</organism>
<evidence type="ECO:0000313" key="6">
    <source>
        <dbReference type="EMBL" id="MBO0356316.1"/>
    </source>
</evidence>
<comment type="caution">
    <text evidence="6">The sequence shown here is derived from an EMBL/GenBank/DDBJ whole genome shotgun (WGS) entry which is preliminary data.</text>
</comment>
<dbReference type="GO" id="GO:0006259">
    <property type="term" value="P:DNA metabolic process"/>
    <property type="evidence" value="ECO:0007669"/>
    <property type="project" value="UniProtKB-ARBA"/>
</dbReference>
<protein>
    <submittedName>
        <fullName evidence="6">3'-5' exonuclease</fullName>
    </submittedName>
</protein>
<dbReference type="EMBL" id="JAFLQZ010000001">
    <property type="protein sequence ID" value="MBO0356316.1"/>
    <property type="molecule type" value="Genomic_DNA"/>
</dbReference>
<evidence type="ECO:0000256" key="2">
    <source>
        <dbReference type="ARBA" id="ARBA00022801"/>
    </source>
</evidence>
<dbReference type="GO" id="GO:0003676">
    <property type="term" value="F:nucleic acid binding"/>
    <property type="evidence" value="ECO:0007669"/>
    <property type="project" value="InterPro"/>
</dbReference>
<proteinExistence type="predicted"/>
<accession>A0A939ESV9</accession>
<dbReference type="Gene3D" id="3.30.420.10">
    <property type="entry name" value="Ribonuclease H-like superfamily/Ribonuclease H"/>
    <property type="match status" value="1"/>
</dbReference>
<evidence type="ECO:0000256" key="1">
    <source>
        <dbReference type="ARBA" id="ARBA00022722"/>
    </source>
</evidence>
<feature type="domain" description="Exonuclease" evidence="5">
    <location>
        <begin position="4"/>
        <end position="190"/>
    </location>
</feature>
<evidence type="ECO:0000256" key="4">
    <source>
        <dbReference type="SAM" id="Phobius"/>
    </source>
</evidence>
<dbReference type="PANTHER" id="PTHR30231">
    <property type="entry name" value="DNA POLYMERASE III SUBUNIT EPSILON"/>
    <property type="match status" value="1"/>
</dbReference>
<dbReference type="PANTHER" id="PTHR30231:SF4">
    <property type="entry name" value="PROTEIN NEN2"/>
    <property type="match status" value="1"/>
</dbReference>
<dbReference type="SUPFAM" id="SSF53098">
    <property type="entry name" value="Ribonuclease H-like"/>
    <property type="match status" value="1"/>
</dbReference>
<keyword evidence="4" id="KW-0472">Membrane</keyword>
<dbReference type="InterPro" id="IPR036397">
    <property type="entry name" value="RNaseH_sf"/>
</dbReference>
<dbReference type="InterPro" id="IPR013520">
    <property type="entry name" value="Ribonucl_H"/>
</dbReference>
<sequence>MQQFLLFVDTETTGLPVNWNTTYAAERNWPYVAQLAWLVYTKEGELVKEENHFLRVPAGQMRPRAQAIHGLTPTFLAQQGEDRTTVMQRFHDDLRVYQPLVVGHYMRLDFHMIGAEFYRTGLPNLLAELPTVCTMQTSQRHAQAVQRNFLRLGELHEHLFQEPMPRQHDAQADAQATAQCFFELRRLGDLNDAIIADQPPLLVPTAEPGIFQRYRWLGPGGLIVAGVLLLLLFWLYG</sequence>
<dbReference type="Proteomes" id="UP000664144">
    <property type="component" value="Unassembled WGS sequence"/>
</dbReference>
<evidence type="ECO:0000313" key="7">
    <source>
        <dbReference type="Proteomes" id="UP000664144"/>
    </source>
</evidence>
<dbReference type="SMART" id="SM00479">
    <property type="entry name" value="EXOIII"/>
    <property type="match status" value="1"/>
</dbReference>
<keyword evidence="1" id="KW-0540">Nuclease</keyword>
<dbReference type="GO" id="GO:0008408">
    <property type="term" value="F:3'-5' exonuclease activity"/>
    <property type="evidence" value="ECO:0007669"/>
    <property type="project" value="TreeGrafter"/>
</dbReference>